<keyword evidence="2" id="KW-1185">Reference proteome</keyword>
<evidence type="ECO:0000256" key="1">
    <source>
        <dbReference type="SAM" id="MobiDB-lite"/>
    </source>
</evidence>
<dbReference type="Gene3D" id="3.30.300.20">
    <property type="match status" value="1"/>
</dbReference>
<feature type="compositionally biased region" description="Basic residues" evidence="1">
    <location>
        <begin position="345"/>
        <end position="356"/>
    </location>
</feature>
<accession>A0A6P8PPW9</accession>
<dbReference type="InParanoid" id="A0A6P8PPW9"/>
<dbReference type="RefSeq" id="XP_033790357.1">
    <property type="nucleotide sequence ID" value="XM_033934466.1"/>
</dbReference>
<dbReference type="FunCoup" id="A0A6P8PPW9">
    <property type="interactions" value="258"/>
</dbReference>
<dbReference type="InterPro" id="IPR023799">
    <property type="entry name" value="RbfA_dom_sf"/>
</dbReference>
<gene>
    <name evidence="3" type="primary">RBFA</name>
</gene>
<feature type="region of interest" description="Disordered" evidence="1">
    <location>
        <begin position="200"/>
        <end position="223"/>
    </location>
</feature>
<feature type="compositionally biased region" description="Acidic residues" evidence="1">
    <location>
        <begin position="319"/>
        <end position="331"/>
    </location>
</feature>
<feature type="compositionally biased region" description="Basic and acidic residues" evidence="1">
    <location>
        <begin position="203"/>
        <end position="212"/>
    </location>
</feature>
<dbReference type="PANTHER" id="PTHR14725:SF0">
    <property type="entry name" value="RIBOSOME-BINDING FACTOR A, MITOCHONDRIAL-RELATED"/>
    <property type="match status" value="1"/>
</dbReference>
<dbReference type="Proteomes" id="UP000515159">
    <property type="component" value="Chromosome 2"/>
</dbReference>
<dbReference type="Pfam" id="PF02033">
    <property type="entry name" value="RBFA"/>
    <property type="match status" value="1"/>
</dbReference>
<dbReference type="GO" id="GO:0006364">
    <property type="term" value="P:rRNA processing"/>
    <property type="evidence" value="ECO:0007669"/>
    <property type="project" value="InterPro"/>
</dbReference>
<dbReference type="AlphaFoldDB" id="A0A6P8PPW9"/>
<proteinExistence type="predicted"/>
<dbReference type="CTD" id="79863"/>
<dbReference type="InterPro" id="IPR015946">
    <property type="entry name" value="KH_dom-like_a/b"/>
</dbReference>
<sequence length="356" mass="40648">MWRRVTCSALQWRIQLEGTGSARGLHCSQPAAAKNLLRKFLTKNKKKFWYDSPTLGSQLTYKPPSLTGTLKALAPKRSREDSKRMKALNVILYRAVTDLLNTAEVSLEVYNLQVELSKVSLTPDFSACRLYWRTTGDAERDKHMEDVLKKNGPRFRYLLLSRQVMGGIPQFVFVRDKEDAALVEVEKLLAIADFGPDDEDYNHDDVSQEHETSLAPLSSPQQPNLFGINHEELNRQIAEYKKSGIEKKKRMEGIGLLQQHQEQLAELRRHKILKQKMKKAKKAFLDDITPQKYLLQKYSDEALEEGDEMTSLGSKEELELQEAVEELDTEDANNGKPSSGERKSHVAKPRARGGHW</sequence>
<evidence type="ECO:0000313" key="3">
    <source>
        <dbReference type="RefSeq" id="XP_033790357.1"/>
    </source>
</evidence>
<evidence type="ECO:0000313" key="2">
    <source>
        <dbReference type="Proteomes" id="UP000515159"/>
    </source>
</evidence>
<protein>
    <submittedName>
        <fullName evidence="3">Ribosome-binding factor A, mitochondrial</fullName>
    </submittedName>
</protein>
<reference evidence="3" key="1">
    <citation type="submission" date="2025-08" db="UniProtKB">
        <authorList>
            <consortium name="RefSeq"/>
        </authorList>
    </citation>
    <scope>IDENTIFICATION</scope>
</reference>
<dbReference type="GeneID" id="117355623"/>
<dbReference type="InterPro" id="IPR039212">
    <property type="entry name" value="RBFA_mitochondrial"/>
</dbReference>
<dbReference type="PANTHER" id="PTHR14725">
    <property type="entry name" value="RIBOSOME-BINDING FACTOR A, MITOCHONDRIAL-RELATED"/>
    <property type="match status" value="1"/>
</dbReference>
<name>A0A6P8PPW9_GEOSA</name>
<dbReference type="KEGG" id="gsh:117355623"/>
<organism evidence="2 3">
    <name type="scientific">Geotrypetes seraphini</name>
    <name type="common">Gaboon caecilian</name>
    <name type="synonym">Caecilia seraphini</name>
    <dbReference type="NCBI Taxonomy" id="260995"/>
    <lineage>
        <taxon>Eukaryota</taxon>
        <taxon>Metazoa</taxon>
        <taxon>Chordata</taxon>
        <taxon>Craniata</taxon>
        <taxon>Vertebrata</taxon>
        <taxon>Euteleostomi</taxon>
        <taxon>Amphibia</taxon>
        <taxon>Gymnophiona</taxon>
        <taxon>Geotrypetes</taxon>
    </lineage>
</organism>
<dbReference type="SUPFAM" id="SSF89919">
    <property type="entry name" value="Ribosome-binding factor A, RbfA"/>
    <property type="match status" value="1"/>
</dbReference>
<feature type="region of interest" description="Disordered" evidence="1">
    <location>
        <begin position="305"/>
        <end position="356"/>
    </location>
</feature>
<dbReference type="InterPro" id="IPR000238">
    <property type="entry name" value="RbfA"/>
</dbReference>
<dbReference type="OrthoDB" id="418445at2759"/>